<dbReference type="GeneID" id="19332619"/>
<reference evidence="3 4" key="1">
    <citation type="journal article" date="2012" name="PLoS Pathog.">
        <title>Diverse lifestyles and strategies of plant pathogenesis encoded in the genomes of eighteen Dothideomycetes fungi.</title>
        <authorList>
            <person name="Ohm R.A."/>
            <person name="Feau N."/>
            <person name="Henrissat B."/>
            <person name="Schoch C.L."/>
            <person name="Horwitz B.A."/>
            <person name="Barry K.W."/>
            <person name="Condon B.J."/>
            <person name="Copeland A.C."/>
            <person name="Dhillon B."/>
            <person name="Glaser F."/>
            <person name="Hesse C.N."/>
            <person name="Kosti I."/>
            <person name="LaButti K."/>
            <person name="Lindquist E.A."/>
            <person name="Lucas S."/>
            <person name="Salamov A.A."/>
            <person name="Bradshaw R.E."/>
            <person name="Ciuffetti L."/>
            <person name="Hamelin R.C."/>
            <person name="Kema G.H.J."/>
            <person name="Lawrence C."/>
            <person name="Scott J.A."/>
            <person name="Spatafora J.W."/>
            <person name="Turgeon B.G."/>
            <person name="de Wit P.J.G.M."/>
            <person name="Zhong S."/>
            <person name="Goodwin S.B."/>
            <person name="Grigoriev I.V."/>
        </authorList>
    </citation>
    <scope>NUCLEOTIDE SEQUENCE [LARGE SCALE GENOMIC DNA]</scope>
    <source>
        <strain evidence="3 4">CIRAD86</strain>
    </source>
</reference>
<proteinExistence type="predicted"/>
<feature type="compositionally biased region" description="Polar residues" evidence="1">
    <location>
        <begin position="679"/>
        <end position="699"/>
    </location>
</feature>
<dbReference type="AlphaFoldDB" id="M3B7Y8"/>
<keyword evidence="4" id="KW-1185">Reference proteome</keyword>
<dbReference type="VEuPathDB" id="FungiDB:MYCFIDRAFT_171367"/>
<dbReference type="Proteomes" id="UP000016932">
    <property type="component" value="Unassembled WGS sequence"/>
</dbReference>
<keyword evidence="2" id="KW-0812">Transmembrane</keyword>
<feature type="compositionally biased region" description="Basic and acidic residues" evidence="1">
    <location>
        <begin position="216"/>
        <end position="227"/>
    </location>
</feature>
<feature type="region of interest" description="Disordered" evidence="1">
    <location>
        <begin position="836"/>
        <end position="865"/>
    </location>
</feature>
<keyword evidence="2" id="KW-1133">Transmembrane helix</keyword>
<feature type="region of interest" description="Disordered" evidence="1">
    <location>
        <begin position="679"/>
        <end position="756"/>
    </location>
</feature>
<dbReference type="RefSeq" id="XP_007923047.1">
    <property type="nucleotide sequence ID" value="XM_007924856.1"/>
</dbReference>
<accession>M3B7Y8</accession>
<organism evidence="3 4">
    <name type="scientific">Pseudocercospora fijiensis (strain CIRAD86)</name>
    <name type="common">Black leaf streak disease fungus</name>
    <name type="synonym">Mycosphaerella fijiensis</name>
    <dbReference type="NCBI Taxonomy" id="383855"/>
    <lineage>
        <taxon>Eukaryota</taxon>
        <taxon>Fungi</taxon>
        <taxon>Dikarya</taxon>
        <taxon>Ascomycota</taxon>
        <taxon>Pezizomycotina</taxon>
        <taxon>Dothideomycetes</taxon>
        <taxon>Dothideomycetidae</taxon>
        <taxon>Mycosphaerellales</taxon>
        <taxon>Mycosphaerellaceae</taxon>
        <taxon>Pseudocercospora</taxon>
    </lineage>
</organism>
<feature type="region of interest" description="Disordered" evidence="1">
    <location>
        <begin position="216"/>
        <end position="250"/>
    </location>
</feature>
<name>M3B7Y8_PSEFD</name>
<dbReference type="HOGENOM" id="CLU_310817_0_0_1"/>
<evidence type="ECO:0000256" key="1">
    <source>
        <dbReference type="SAM" id="MobiDB-lite"/>
    </source>
</evidence>
<feature type="transmembrane region" description="Helical" evidence="2">
    <location>
        <begin position="486"/>
        <end position="508"/>
    </location>
</feature>
<feature type="compositionally biased region" description="Basic and acidic residues" evidence="1">
    <location>
        <begin position="836"/>
        <end position="851"/>
    </location>
</feature>
<gene>
    <name evidence="3" type="ORF">MYCFIDRAFT_171367</name>
</gene>
<feature type="region of interest" description="Disordered" evidence="1">
    <location>
        <begin position="908"/>
        <end position="946"/>
    </location>
</feature>
<evidence type="ECO:0000256" key="2">
    <source>
        <dbReference type="SAM" id="Phobius"/>
    </source>
</evidence>
<sequence length="946" mass="105391">MKPSKDITVVGMSSYNDLHIPMSGRDKSVNSQCPAGMLFYRSAQCIPQDNTLYSFAPFEFNQSHTCYLQFFIGVSPWHGMKQTAHAWASIPLHDIGTFFKLNLDFLHAELTCQRFSPQSSLSGPHPTGSRTVAPDRESFVNGTAEWEDIGNIGCLKLTSIWVARQSSKGFAYQYDWRPIFFYMIARYWEDDSNLYFFDNIRKLAVDAGFTILFPDPRLHREEPDKPQKPQKTSKPRKTTIGRVTKPEQSKRVLRTLGRNSHSKAQYIHTIHDRYCYTSSIRRKVAAAFPVAMVRGHRSTKKHHKSRCPASHAGSVTQTHLTSLAPSFAARLIAPLANALVFSQAPPLSSRLHTHLLQTRRAAPILAQHQYCQHEHTEHCTPPSDTTSRAAMAFRALRKTLPAICGGASTAAGIGWYFTKTTPTSLPAFDTPIIGDQFEEAAPLVTTTTSPFDVCWASSASASGNDSICALPLDSSTPLIPPSAHNAVLTALATFLLLALLEIAVYYLFVFGPQLERYTSQNVPHSVRSILATASQTYYRCAGIAEIALLALSSLGAVSTSKLPLWFHLLIVAGAILHGLWDFETEPLPDVLELQAQNSDLRVRIEKLKQRNGEIVSWSAKLTYALKAKSETRLTKLERNHQKQMSASEKQLQEATSKVTDALKVIKGQDNLISYLEQSATTSDAGTIESSSKFSGLADTTSEHVAPITSGNNSNTVPPLQSTSPPTHSNSNPTPPAPTPGVESTSIRPPPVPYRENPNSWTENLCKQGSDCIGLWTDYDATGKYIGKNAEQQRWGSGYKPVENKLAKKARDMNLCCDCFKALCSDLIAEKKEEFLRREGEKTEEQRERDVQKQAAKQAKKRARKAENKASAAAAAAEEEEKRYEIFFLNLYDDEKTNLYQISTGLECTKRKSDPFGGDEKHSRMEWNEDIHSREGEREREREVLKP</sequence>
<dbReference type="OrthoDB" id="3650548at2759"/>
<dbReference type="EMBL" id="KB446556">
    <property type="protein sequence ID" value="EME85437.1"/>
    <property type="molecule type" value="Genomic_DNA"/>
</dbReference>
<evidence type="ECO:0000313" key="4">
    <source>
        <dbReference type="Proteomes" id="UP000016932"/>
    </source>
</evidence>
<feature type="compositionally biased region" description="Low complexity" evidence="1">
    <location>
        <begin position="721"/>
        <end position="731"/>
    </location>
</feature>
<feature type="transmembrane region" description="Helical" evidence="2">
    <location>
        <begin position="537"/>
        <end position="558"/>
    </location>
</feature>
<dbReference type="KEGG" id="pfj:MYCFIDRAFT_171367"/>
<evidence type="ECO:0000313" key="3">
    <source>
        <dbReference type="EMBL" id="EME85437.1"/>
    </source>
</evidence>
<keyword evidence="2" id="KW-0472">Membrane</keyword>
<protein>
    <submittedName>
        <fullName evidence="3">Uncharacterized protein</fullName>
    </submittedName>
</protein>
<feature type="compositionally biased region" description="Polar residues" evidence="1">
    <location>
        <begin position="708"/>
        <end position="720"/>
    </location>
</feature>